<feature type="region of interest" description="Disordered" evidence="5">
    <location>
        <begin position="824"/>
        <end position="888"/>
    </location>
</feature>
<feature type="compositionally biased region" description="Polar residues" evidence="5">
    <location>
        <begin position="720"/>
        <end position="729"/>
    </location>
</feature>
<protein>
    <recommendedName>
        <fullName evidence="7">PNPLA domain-containing protein</fullName>
    </recommendedName>
</protein>
<evidence type="ECO:0000256" key="3">
    <source>
        <dbReference type="ARBA" id="ARBA00023098"/>
    </source>
</evidence>
<evidence type="ECO:0000256" key="1">
    <source>
        <dbReference type="ARBA" id="ARBA00022801"/>
    </source>
</evidence>
<reference evidence="8 9" key="1">
    <citation type="journal article" date="2009" name="Nature">
        <title>Evolution of pathogenicity and sexual reproduction in eight Candida genomes.</title>
        <authorList>
            <person name="Butler G."/>
            <person name="Rasmussen M.D."/>
            <person name="Lin M.F."/>
            <person name="Santos M.A."/>
            <person name="Sakthikumar S."/>
            <person name="Munro C.A."/>
            <person name="Rheinbay E."/>
            <person name="Grabherr M."/>
            <person name="Forche A."/>
            <person name="Reedy J.L."/>
            <person name="Agrafioti I."/>
            <person name="Arnaud M.B."/>
            <person name="Bates S."/>
            <person name="Brown A.J."/>
            <person name="Brunke S."/>
            <person name="Costanzo M.C."/>
            <person name="Fitzpatrick D.A."/>
            <person name="de Groot P.W."/>
            <person name="Harris D."/>
            <person name="Hoyer L.L."/>
            <person name="Hube B."/>
            <person name="Klis F.M."/>
            <person name="Kodira C."/>
            <person name="Lennard N."/>
            <person name="Logue M.E."/>
            <person name="Martin R."/>
            <person name="Neiman A.M."/>
            <person name="Nikolaou E."/>
            <person name="Quail M.A."/>
            <person name="Quinn J."/>
            <person name="Santos M.C."/>
            <person name="Schmitzberger F.F."/>
            <person name="Sherlock G."/>
            <person name="Shah P."/>
            <person name="Silverstein K.A."/>
            <person name="Skrzypek M.S."/>
            <person name="Soll D."/>
            <person name="Staggs R."/>
            <person name="Stansfield I."/>
            <person name="Stumpf M.P."/>
            <person name="Sudbery P.E."/>
            <person name="Srikantha T."/>
            <person name="Zeng Q."/>
            <person name="Berman J."/>
            <person name="Berriman M."/>
            <person name="Heitman J."/>
            <person name="Gow N.A."/>
            <person name="Lorenz M.C."/>
            <person name="Birren B.W."/>
            <person name="Kellis M."/>
            <person name="Cuomo C.A."/>
        </authorList>
    </citation>
    <scope>NUCLEOTIDE SEQUENCE [LARGE SCALE GENOMIC DNA]</scope>
    <source>
        <strain evidence="9">ATCC 6260 / CBS 566 / DSM 6381 / JCM 1539 / NBRC 10279 / NRRL Y-324</strain>
    </source>
</reference>
<proteinExistence type="predicted"/>
<comment type="caution">
    <text evidence="4">Lacks conserved residue(s) required for the propagation of feature annotation.</text>
</comment>
<feature type="compositionally biased region" description="Basic and acidic residues" evidence="5">
    <location>
        <begin position="849"/>
        <end position="861"/>
    </location>
</feature>
<organism evidence="8 9">
    <name type="scientific">Meyerozyma guilliermondii (strain ATCC 6260 / CBS 566 / DSM 6381 / JCM 1539 / NBRC 10279 / NRRL Y-324)</name>
    <name type="common">Yeast</name>
    <name type="synonym">Candida guilliermondii</name>
    <dbReference type="NCBI Taxonomy" id="294746"/>
    <lineage>
        <taxon>Eukaryota</taxon>
        <taxon>Fungi</taxon>
        <taxon>Dikarya</taxon>
        <taxon>Ascomycota</taxon>
        <taxon>Saccharomycotina</taxon>
        <taxon>Pichiomycetes</taxon>
        <taxon>Debaryomycetaceae</taxon>
        <taxon>Meyerozyma</taxon>
    </lineage>
</organism>
<dbReference type="eggNOG" id="KOG2214">
    <property type="taxonomic scope" value="Eukaryota"/>
</dbReference>
<dbReference type="KEGG" id="pgu:PGUG_02614"/>
<dbReference type="GO" id="GO:0006641">
    <property type="term" value="P:triglyceride metabolic process"/>
    <property type="evidence" value="ECO:0007669"/>
    <property type="project" value="UniProtKB-ARBA"/>
</dbReference>
<dbReference type="Pfam" id="PF01734">
    <property type="entry name" value="Patatin"/>
    <property type="match status" value="1"/>
</dbReference>
<dbReference type="InterPro" id="IPR002641">
    <property type="entry name" value="PNPLA_dom"/>
</dbReference>
<feature type="transmembrane region" description="Helical" evidence="6">
    <location>
        <begin position="208"/>
        <end position="229"/>
    </location>
</feature>
<feature type="compositionally biased region" description="Polar residues" evidence="5">
    <location>
        <begin position="632"/>
        <end position="642"/>
    </location>
</feature>
<dbReference type="VEuPathDB" id="FungiDB:PGUG_02614"/>
<gene>
    <name evidence="8" type="ORF">PGUG_02614</name>
</gene>
<dbReference type="CDD" id="cd07230">
    <property type="entry name" value="Pat_TGL4-5_like"/>
    <property type="match status" value="1"/>
</dbReference>
<evidence type="ECO:0000256" key="6">
    <source>
        <dbReference type="SAM" id="Phobius"/>
    </source>
</evidence>
<feature type="region of interest" description="Disordered" evidence="5">
    <location>
        <begin position="681"/>
        <end position="744"/>
    </location>
</feature>
<dbReference type="PANTHER" id="PTHR14226:SF10">
    <property type="entry name" value="TRIACYLGLYCEROL LIPASE 4-RELATED"/>
    <property type="match status" value="1"/>
</dbReference>
<dbReference type="AlphaFoldDB" id="A5DH63"/>
<keyword evidence="6" id="KW-0472">Membrane</keyword>
<dbReference type="OrthoDB" id="10049244at2759"/>
<evidence type="ECO:0000256" key="2">
    <source>
        <dbReference type="ARBA" id="ARBA00022963"/>
    </source>
</evidence>
<dbReference type="GO" id="GO:0016042">
    <property type="term" value="P:lipid catabolic process"/>
    <property type="evidence" value="ECO:0007669"/>
    <property type="project" value="UniProtKB-UniRule"/>
</dbReference>
<keyword evidence="9" id="KW-1185">Reference proteome</keyword>
<keyword evidence="6" id="KW-1133">Transmembrane helix</keyword>
<dbReference type="SUPFAM" id="SSF52151">
    <property type="entry name" value="FabD/lysophospholipase-like"/>
    <property type="match status" value="1"/>
</dbReference>
<dbReference type="RefSeq" id="XP_001484885.2">
    <property type="nucleotide sequence ID" value="XM_001484835.1"/>
</dbReference>
<feature type="active site" description="Proton acceptor" evidence="4">
    <location>
        <position position="405"/>
    </location>
</feature>
<dbReference type="HOGENOM" id="CLU_009031_4_1_1"/>
<accession>A5DH63</accession>
<feature type="compositionally biased region" description="Polar residues" evidence="5">
    <location>
        <begin position="652"/>
        <end position="668"/>
    </location>
</feature>
<feature type="short sequence motif" description="GXSXG" evidence="4">
    <location>
        <begin position="240"/>
        <end position="244"/>
    </location>
</feature>
<dbReference type="Gene3D" id="3.40.1090.10">
    <property type="entry name" value="Cytosolic phospholipase A2 catalytic domain"/>
    <property type="match status" value="2"/>
</dbReference>
<dbReference type="InterPro" id="IPR016035">
    <property type="entry name" value="Acyl_Trfase/lysoPLipase"/>
</dbReference>
<dbReference type="GO" id="GO:0004806">
    <property type="term" value="F:triacylglycerol lipase activity"/>
    <property type="evidence" value="ECO:0007669"/>
    <property type="project" value="InterPro"/>
</dbReference>
<dbReference type="Pfam" id="PF11815">
    <property type="entry name" value="DUF3336"/>
    <property type="match status" value="1"/>
</dbReference>
<evidence type="ECO:0000256" key="4">
    <source>
        <dbReference type="PROSITE-ProRule" id="PRU01161"/>
    </source>
</evidence>
<feature type="active site" description="Nucleophile" evidence="4">
    <location>
        <position position="242"/>
    </location>
</feature>
<keyword evidence="3 4" id="KW-0443">Lipid metabolism</keyword>
<feature type="domain" description="PNPLA" evidence="7">
    <location>
        <begin position="209"/>
        <end position="418"/>
    </location>
</feature>
<dbReference type="PANTHER" id="PTHR14226">
    <property type="entry name" value="NEUROPATHY TARGET ESTERASE/SWISS CHEESE D.MELANOGASTER"/>
    <property type="match status" value="1"/>
</dbReference>
<name>A5DH63_PICGU</name>
<dbReference type="InParanoid" id="A5DH63"/>
<feature type="compositionally biased region" description="Basic and acidic residues" evidence="5">
    <location>
        <begin position="697"/>
        <end position="713"/>
    </location>
</feature>
<evidence type="ECO:0000313" key="9">
    <source>
        <dbReference type="Proteomes" id="UP000001997"/>
    </source>
</evidence>
<dbReference type="STRING" id="294746.A5DH63"/>
<sequence>MTEIGLKTADSLISSREDHSEIIEALLSDHGSPISKASPSPYVAISNFARKLPLLNRVVPGESEHAGLISALLEKQRTCITYKSWREVSLQLDELLGNNAWKENPKSSLYDYDLIYSSLMEMREARLAKDYKLLLYLIRTKWTRNIGNMGDIGLYRHAYVGTKKLIEEYTQECEEALEYLINGSQVDLDDRYLLGMLIQTRKNIGRTALVLSGGSTFGIFHIGVLITLIEENLLPRIISGSSSGSIMASIMCSHTNEETVELLKNISEREFRIFEINSTLDREEPTKKGNLKNTLECLSHFIKYGTFFDICGLKKTMIDFVGDLTFREAYNRTGKILNITVSPTSIHEQTRLLNYTTAPNCLIWSAVCASCSLPGVFPSTTIYEKIPKTNQIQEWNNDTSMKFVDGSMENDLPIARLSEMFNVDHIIACQVNPHVVPMLKISVTSIGGDYDNELSYKVKNLCNNVYNFVTSEVVHYLRVLNELNIYKNLSSKLISILIQNYSGDITILPDYKVIDFLKIFENPTTDFLLDFVIRGARSSWPKVTVIKNHCGVEFALDKAISLLRGRLITTASENGNTLVVPNGINKMMHNDFSALVSTPVPQNYQPRSSSNPVTPDRSVPMRKAPAIRRHNSTSNTVATTPASKHLPRKHNSISIHSPASNGVSRGKSTTALSSLPYSVASPYSRVPKSADSSSWRTEQDRIHTKLRDHMEKKGVRRARSSGNIQSSPGTRGGDEHQGRILAPDRAFGNPYIEYALKSSSYKSKEPELEATEKASVNLPRISHSNSLKNSYVGLNRLKETNISKSGNNSSYNLEEFAKLQFQVQKPNEESTRNVSFRKVTASDRSTPNKTDDDSDNYRVEDFVPDSDDSDDTLHKKIEEDVFEDNDEE</sequence>
<feature type="region of interest" description="Disordered" evidence="5">
    <location>
        <begin position="598"/>
        <end position="668"/>
    </location>
</feature>
<dbReference type="Proteomes" id="UP000001997">
    <property type="component" value="Unassembled WGS sequence"/>
</dbReference>
<evidence type="ECO:0000313" key="8">
    <source>
        <dbReference type="EMBL" id="EDK38516.2"/>
    </source>
</evidence>
<dbReference type="InterPro" id="IPR021771">
    <property type="entry name" value="Triacylglycerol_lipase_N"/>
</dbReference>
<dbReference type="FunFam" id="3.40.1090.10:FF:000036">
    <property type="entry name" value="Patatin-like phospholipase domain-containing protein"/>
    <property type="match status" value="1"/>
</dbReference>
<dbReference type="FunCoup" id="A5DH63">
    <property type="interactions" value="151"/>
</dbReference>
<dbReference type="InterPro" id="IPR050301">
    <property type="entry name" value="NTE"/>
</dbReference>
<dbReference type="GeneID" id="5126528"/>
<keyword evidence="6" id="KW-0812">Transmembrane</keyword>
<evidence type="ECO:0000256" key="5">
    <source>
        <dbReference type="SAM" id="MobiDB-lite"/>
    </source>
</evidence>
<keyword evidence="1 4" id="KW-0378">Hydrolase</keyword>
<feature type="compositionally biased region" description="Polar residues" evidence="5">
    <location>
        <begin position="598"/>
        <end position="613"/>
    </location>
</feature>
<dbReference type="EMBL" id="CH408157">
    <property type="protein sequence ID" value="EDK38516.2"/>
    <property type="molecule type" value="Genomic_DNA"/>
</dbReference>
<keyword evidence="2 4" id="KW-0442">Lipid degradation</keyword>
<dbReference type="OMA" id="NIGNMGD"/>
<dbReference type="PROSITE" id="PS51635">
    <property type="entry name" value="PNPLA"/>
    <property type="match status" value="1"/>
</dbReference>
<evidence type="ECO:0000259" key="7">
    <source>
        <dbReference type="PROSITE" id="PS51635"/>
    </source>
</evidence>